<comment type="caution">
    <text evidence="2">The sequence shown here is derived from an EMBL/GenBank/DDBJ whole genome shotgun (WGS) entry which is preliminary data.</text>
</comment>
<keyword evidence="3" id="KW-1185">Reference proteome</keyword>
<feature type="compositionally biased region" description="Low complexity" evidence="1">
    <location>
        <begin position="515"/>
        <end position="527"/>
    </location>
</feature>
<feature type="compositionally biased region" description="Acidic residues" evidence="1">
    <location>
        <begin position="1111"/>
        <end position="1126"/>
    </location>
</feature>
<feature type="compositionally biased region" description="Polar residues" evidence="1">
    <location>
        <begin position="396"/>
        <end position="410"/>
    </location>
</feature>
<sequence>MLLPIWVPAFWSNCHIEYAPAQQRWAVAVEWLKRPELRPFEHIVKSVFQGLASLPWSAGNLSYESALGPIPFSTDLLAIFLSNNWLADEHVDLLISFLSEKLASDTALASSTLPTLLLNTCHIHLIEKACLAGTIEGSNKTVLDRLGRTLQSASQVGGVFHVNGNHWVAMVIIPGEARVLYGDPAGSPPNRKTAASIVWFCQQFIPSTSAIDSFTFDILPSPRQDFSTDWWNCGILSFNALDHYLFPIDTQLFEHTEKPGFGDAARLSILNELLIHRSEKVGFVNTNDQASSVQRRDLARFLSTSSTKAGWGIKWTEDADVKSAKLKKGKKGSKKVKTTDVADPSESKVNTSTAGKQSFLAPIFNVPALPLPPTDTSKRKLEDEDSSRDLPPSKKQYASLTHLTPLNDNSDATDSEPDNPQQVRGRPADEVMDILTVLVNAKTRPKLYQCVGKGCTKMWKPRASSRVFPHSKSCCFLTAEQRKLAAQHSASSAPSALVAADEASASKVQQPEPLTTSSSNSSVSSTTSTLTSDTFFGTGGRKQIHNQLDFAILRLVCAAGLSGNLVDRQEWKAIFTIATPTYSPASRSKLMDSQIQSEHSRVKELQYELLRKEKNISISYDGGSLKGGQSVYTIHATLPDGRVFFLHGENGQGVSHTGVWLAGVVLGVIDNFGGRETVTSFSADGTGNTRVSRAKLVEAVPAAFDLPDPPHFMNRTWGEIGGLEYFSEVVKVVRGTIKHFKHSNFGQEKLRELRPKFNINRGLESAVKTRFATMVWSALSLQRNLPAIRELVSTGVVEIPNFNTYFMKDTPLTFQLEIWLTQFIAVGECFARAIICIEGTNTNPADVYFYWVAIISRLKHNLETCQLPDSVCQEIRRIVNRRWEQFFVRGPTNVHLTAFYLHPDYVRLAVLRNPNRLAFTLRLPASENPKNHVPPGIPSPNVFKEVGKYLYYLLVNEITHGSNSFLQQFTSKPAALTKMFKTQFTAWAQGTYPFSIGLGPGQSPRDYWRTYEGTADGGVLAAIAIKLFSAVPHSMADERTMSYITLLNTALRSRQKVETVVAMATVRSYYQTVDAQKKRRGRSKTTGEALRFFDTERLTREIEDSTRHEDPDYEPSDDEEEEEDNAEPAPTQDNGGSPIGTVLPGKEPSSELDLTTRVVRELLADAPMPLVTPAYLRPKVSIPEIEIEEAGGSFELGEWV</sequence>
<accession>A0A4Y7SKG0</accession>
<feature type="region of interest" description="Disordered" evidence="1">
    <location>
        <begin position="1074"/>
        <end position="1152"/>
    </location>
</feature>
<dbReference type="AlphaFoldDB" id="A0A4Y7SKG0"/>
<dbReference type="InterPro" id="IPR038765">
    <property type="entry name" value="Papain-like_cys_pep_sf"/>
</dbReference>
<dbReference type="EMBL" id="QPFP01000095">
    <property type="protein sequence ID" value="TEB22252.1"/>
    <property type="molecule type" value="Genomic_DNA"/>
</dbReference>
<protein>
    <recommendedName>
        <fullName evidence="4">Ubiquitin-like protease family profile domain-containing protein</fullName>
    </recommendedName>
</protein>
<feature type="region of interest" description="Disordered" evidence="1">
    <location>
        <begin position="324"/>
        <end position="354"/>
    </location>
</feature>
<dbReference type="Gene3D" id="3.40.395.10">
    <property type="entry name" value="Adenoviral Proteinase, Chain A"/>
    <property type="match status" value="1"/>
</dbReference>
<dbReference type="Proteomes" id="UP000298030">
    <property type="component" value="Unassembled WGS sequence"/>
</dbReference>
<evidence type="ECO:0000313" key="3">
    <source>
        <dbReference type="Proteomes" id="UP000298030"/>
    </source>
</evidence>
<dbReference type="SUPFAM" id="SSF53098">
    <property type="entry name" value="Ribonuclease H-like"/>
    <property type="match status" value="1"/>
</dbReference>
<feature type="compositionally biased region" description="Basic and acidic residues" evidence="1">
    <location>
        <begin position="1091"/>
        <end position="1110"/>
    </location>
</feature>
<feature type="region of interest" description="Disordered" evidence="1">
    <location>
        <begin position="366"/>
        <end position="429"/>
    </location>
</feature>
<proteinExistence type="predicted"/>
<dbReference type="InterPro" id="IPR012337">
    <property type="entry name" value="RNaseH-like_sf"/>
</dbReference>
<evidence type="ECO:0000256" key="1">
    <source>
        <dbReference type="SAM" id="MobiDB-lite"/>
    </source>
</evidence>
<dbReference type="SUPFAM" id="SSF54001">
    <property type="entry name" value="Cysteine proteinases"/>
    <property type="match status" value="1"/>
</dbReference>
<feature type="region of interest" description="Disordered" evidence="1">
    <location>
        <begin position="502"/>
        <end position="527"/>
    </location>
</feature>
<gene>
    <name evidence="2" type="ORF">FA13DRAFT_1799116</name>
</gene>
<dbReference type="OrthoDB" id="4951847at2759"/>
<evidence type="ECO:0000313" key="2">
    <source>
        <dbReference type="EMBL" id="TEB22252.1"/>
    </source>
</evidence>
<evidence type="ECO:0008006" key="4">
    <source>
        <dbReference type="Google" id="ProtNLM"/>
    </source>
</evidence>
<name>A0A4Y7SKG0_COPMI</name>
<reference evidence="2 3" key="1">
    <citation type="journal article" date="2019" name="Nat. Ecol. Evol.">
        <title>Megaphylogeny resolves global patterns of mushroom evolution.</title>
        <authorList>
            <person name="Varga T."/>
            <person name="Krizsan K."/>
            <person name="Foldi C."/>
            <person name="Dima B."/>
            <person name="Sanchez-Garcia M."/>
            <person name="Sanchez-Ramirez S."/>
            <person name="Szollosi G.J."/>
            <person name="Szarkandi J.G."/>
            <person name="Papp V."/>
            <person name="Albert L."/>
            <person name="Andreopoulos W."/>
            <person name="Angelini C."/>
            <person name="Antonin V."/>
            <person name="Barry K.W."/>
            <person name="Bougher N.L."/>
            <person name="Buchanan P."/>
            <person name="Buyck B."/>
            <person name="Bense V."/>
            <person name="Catcheside P."/>
            <person name="Chovatia M."/>
            <person name="Cooper J."/>
            <person name="Damon W."/>
            <person name="Desjardin D."/>
            <person name="Finy P."/>
            <person name="Geml J."/>
            <person name="Haridas S."/>
            <person name="Hughes K."/>
            <person name="Justo A."/>
            <person name="Karasinski D."/>
            <person name="Kautmanova I."/>
            <person name="Kiss B."/>
            <person name="Kocsube S."/>
            <person name="Kotiranta H."/>
            <person name="LaButti K.M."/>
            <person name="Lechner B.E."/>
            <person name="Liimatainen K."/>
            <person name="Lipzen A."/>
            <person name="Lukacs Z."/>
            <person name="Mihaltcheva S."/>
            <person name="Morgado L.N."/>
            <person name="Niskanen T."/>
            <person name="Noordeloos M.E."/>
            <person name="Ohm R.A."/>
            <person name="Ortiz-Santana B."/>
            <person name="Ovrebo C."/>
            <person name="Racz N."/>
            <person name="Riley R."/>
            <person name="Savchenko A."/>
            <person name="Shiryaev A."/>
            <person name="Soop K."/>
            <person name="Spirin V."/>
            <person name="Szebenyi C."/>
            <person name="Tomsovsky M."/>
            <person name="Tulloss R.E."/>
            <person name="Uehling J."/>
            <person name="Grigoriev I.V."/>
            <person name="Vagvolgyi C."/>
            <person name="Papp T."/>
            <person name="Martin F.M."/>
            <person name="Miettinen O."/>
            <person name="Hibbett D.S."/>
            <person name="Nagy L.G."/>
        </authorList>
    </citation>
    <scope>NUCLEOTIDE SEQUENCE [LARGE SCALE GENOMIC DNA]</scope>
    <source>
        <strain evidence="2 3">FP101781</strain>
    </source>
</reference>
<organism evidence="2 3">
    <name type="scientific">Coprinellus micaceus</name>
    <name type="common">Glistening ink-cap mushroom</name>
    <name type="synonym">Coprinus micaceus</name>
    <dbReference type="NCBI Taxonomy" id="71717"/>
    <lineage>
        <taxon>Eukaryota</taxon>
        <taxon>Fungi</taxon>
        <taxon>Dikarya</taxon>
        <taxon>Basidiomycota</taxon>
        <taxon>Agaricomycotina</taxon>
        <taxon>Agaricomycetes</taxon>
        <taxon>Agaricomycetidae</taxon>
        <taxon>Agaricales</taxon>
        <taxon>Agaricineae</taxon>
        <taxon>Psathyrellaceae</taxon>
        <taxon>Coprinellus</taxon>
    </lineage>
</organism>
<feature type="compositionally biased region" description="Basic and acidic residues" evidence="1">
    <location>
        <begin position="376"/>
        <end position="392"/>
    </location>
</feature>
<dbReference type="STRING" id="71717.A0A4Y7SKG0"/>
<feature type="compositionally biased region" description="Basic residues" evidence="1">
    <location>
        <begin position="324"/>
        <end position="336"/>
    </location>
</feature>